<proteinExistence type="predicted"/>
<protein>
    <submittedName>
        <fullName evidence="1">Uncharacterized protein</fullName>
    </submittedName>
</protein>
<accession>A0A7V4WVS5</accession>
<organism evidence="1">
    <name type="scientific">Caldithrix abyssi</name>
    <dbReference type="NCBI Taxonomy" id="187145"/>
    <lineage>
        <taxon>Bacteria</taxon>
        <taxon>Pseudomonadati</taxon>
        <taxon>Calditrichota</taxon>
        <taxon>Calditrichia</taxon>
        <taxon>Calditrichales</taxon>
        <taxon>Calditrichaceae</taxon>
        <taxon>Caldithrix</taxon>
    </lineage>
</organism>
<dbReference type="AlphaFoldDB" id="A0A7V4WVS5"/>
<comment type="caution">
    <text evidence="1">The sequence shown here is derived from an EMBL/GenBank/DDBJ whole genome shotgun (WGS) entry which is preliminary data.</text>
</comment>
<dbReference type="EMBL" id="DRQG01000114">
    <property type="protein sequence ID" value="HGY56510.1"/>
    <property type="molecule type" value="Genomic_DNA"/>
</dbReference>
<gene>
    <name evidence="1" type="ORF">ENK44_12445</name>
</gene>
<sequence length="256" mass="30187">MISNALLHSQLWMIILALPLFASNNSYPEWFLYPEKYADFVTGFTYNDTPEQTDAEITACVYNECVVYGTLEIFQNSGEEYLKNSDYYYYYSPDSLDSIRNQFYPVDRFCISTLNDEYVTLFSRDSTARLSVPWLEFEQIPKPQWLDKDFFEDTTYYYGVGMYTSQGRESDAWKTAEERAIFNILTNLAVQMHNLRIVLEDENMGDAVDEISFMKIKYLLRHIEVLERYPDLNNQLFFVLVRIAKNNIVSPLLQRD</sequence>
<evidence type="ECO:0000313" key="1">
    <source>
        <dbReference type="EMBL" id="HGY56510.1"/>
    </source>
</evidence>
<name>A0A7V4WVS5_CALAY</name>
<dbReference type="Proteomes" id="UP000885779">
    <property type="component" value="Unassembled WGS sequence"/>
</dbReference>
<reference evidence="1" key="1">
    <citation type="journal article" date="2020" name="mSystems">
        <title>Genome- and Community-Level Interaction Insights into Carbon Utilization and Element Cycling Functions of Hydrothermarchaeota in Hydrothermal Sediment.</title>
        <authorList>
            <person name="Zhou Z."/>
            <person name="Liu Y."/>
            <person name="Xu W."/>
            <person name="Pan J."/>
            <person name="Luo Z.H."/>
            <person name="Li M."/>
        </authorList>
    </citation>
    <scope>NUCLEOTIDE SEQUENCE [LARGE SCALE GENOMIC DNA]</scope>
    <source>
        <strain evidence="1">HyVt-577</strain>
    </source>
</reference>